<name>W7IS03_9PSEU</name>
<reference evidence="1 2" key="1">
    <citation type="journal article" date="2014" name="Genome Announc.">
        <title>Draft Genome Sequence of the Antitrypanosomally Active Sponge-Associated Bacterium Actinokineospora sp. Strain EG49.</title>
        <authorList>
            <person name="Harjes J."/>
            <person name="Ryu T."/>
            <person name="Abdelmohsen U.R."/>
            <person name="Moitinho-Silva L."/>
            <person name="Horn H."/>
            <person name="Ravasi T."/>
            <person name="Hentschel U."/>
        </authorList>
    </citation>
    <scope>NUCLEOTIDE SEQUENCE [LARGE SCALE GENOMIC DNA]</scope>
    <source>
        <strain evidence="1 2">EG49</strain>
    </source>
</reference>
<dbReference type="AlphaFoldDB" id="W7IS03"/>
<dbReference type="Proteomes" id="UP000019277">
    <property type="component" value="Unassembled WGS sequence"/>
</dbReference>
<organism evidence="1 2">
    <name type="scientific">Actinokineospora spheciospongiae</name>
    <dbReference type="NCBI Taxonomy" id="909613"/>
    <lineage>
        <taxon>Bacteria</taxon>
        <taxon>Bacillati</taxon>
        <taxon>Actinomycetota</taxon>
        <taxon>Actinomycetes</taxon>
        <taxon>Pseudonocardiales</taxon>
        <taxon>Pseudonocardiaceae</taxon>
        <taxon>Actinokineospora</taxon>
    </lineage>
</organism>
<evidence type="ECO:0000313" key="1">
    <source>
        <dbReference type="EMBL" id="EWC59502.1"/>
    </source>
</evidence>
<keyword evidence="2" id="KW-1185">Reference proteome</keyword>
<proteinExistence type="predicted"/>
<dbReference type="OrthoDB" id="3698628at2"/>
<comment type="caution">
    <text evidence="1">The sequence shown here is derived from an EMBL/GenBank/DDBJ whole genome shotgun (WGS) entry which is preliminary data.</text>
</comment>
<gene>
    <name evidence="1" type="ORF">UO65_5230</name>
</gene>
<accession>W7IS03</accession>
<sequence length="168" mass="16886">MGLVLAAVVGCTGTTGDDPAAKIAWSGELCAAVTSASAVLATPPPVADPADPASVRSAVETYLTSVTRGLTEAVDTTTRLRSSPVTGGDAVAAGAATAYDAVRAPLDAALITLRGDPSPGAALTALAEVVPRITSAVPPEPLRVEPDSEFTRWAQQAPQCADVPALRR</sequence>
<dbReference type="STRING" id="909613.UO65_5230"/>
<dbReference type="RefSeq" id="WP_052021763.1">
    <property type="nucleotide sequence ID" value="NZ_AYXG01000203.1"/>
</dbReference>
<evidence type="ECO:0000313" key="2">
    <source>
        <dbReference type="Proteomes" id="UP000019277"/>
    </source>
</evidence>
<dbReference type="EMBL" id="AYXG01000203">
    <property type="protein sequence ID" value="EWC59502.1"/>
    <property type="molecule type" value="Genomic_DNA"/>
</dbReference>
<protein>
    <submittedName>
        <fullName evidence="1">Uncharacterized protein</fullName>
    </submittedName>
</protein>